<name>A0A2A2JMV7_9BILA</name>
<organism evidence="2 3">
    <name type="scientific">Diploscapter pachys</name>
    <dbReference type="NCBI Taxonomy" id="2018661"/>
    <lineage>
        <taxon>Eukaryota</taxon>
        <taxon>Metazoa</taxon>
        <taxon>Ecdysozoa</taxon>
        <taxon>Nematoda</taxon>
        <taxon>Chromadorea</taxon>
        <taxon>Rhabditida</taxon>
        <taxon>Rhabditina</taxon>
        <taxon>Rhabditomorpha</taxon>
        <taxon>Rhabditoidea</taxon>
        <taxon>Rhabditidae</taxon>
        <taxon>Diploscapter</taxon>
    </lineage>
</organism>
<dbReference type="EMBL" id="LIAE01010341">
    <property type="protein sequence ID" value="PAV62872.1"/>
    <property type="molecule type" value="Genomic_DNA"/>
</dbReference>
<gene>
    <name evidence="2" type="ORF">WR25_15935</name>
</gene>
<keyword evidence="1" id="KW-0732">Signal</keyword>
<evidence type="ECO:0000313" key="2">
    <source>
        <dbReference type="EMBL" id="PAV62872.1"/>
    </source>
</evidence>
<feature type="chain" id="PRO_5012449107" evidence="1">
    <location>
        <begin position="36"/>
        <end position="92"/>
    </location>
</feature>
<keyword evidence="3" id="KW-1185">Reference proteome</keyword>
<sequence>MLNKGVGLTVPNRRSAHAFFLLLIQHLLLRVFVLAHDESGEVEVCLVFVVELNCIFENSEIATGGDVLDSEYLLPTNEGSMPLYSDELQSPQ</sequence>
<feature type="signal peptide" evidence="1">
    <location>
        <begin position="1"/>
        <end position="35"/>
    </location>
</feature>
<dbReference type="AlphaFoldDB" id="A0A2A2JMV7"/>
<evidence type="ECO:0000313" key="3">
    <source>
        <dbReference type="Proteomes" id="UP000218231"/>
    </source>
</evidence>
<accession>A0A2A2JMV7</accession>
<dbReference type="Proteomes" id="UP000218231">
    <property type="component" value="Unassembled WGS sequence"/>
</dbReference>
<reference evidence="2 3" key="1">
    <citation type="journal article" date="2017" name="Curr. Biol.">
        <title>Genome architecture and evolution of a unichromosomal asexual nematode.</title>
        <authorList>
            <person name="Fradin H."/>
            <person name="Zegar C."/>
            <person name="Gutwein M."/>
            <person name="Lucas J."/>
            <person name="Kovtun M."/>
            <person name="Corcoran D."/>
            <person name="Baugh L.R."/>
            <person name="Kiontke K."/>
            <person name="Gunsalus K."/>
            <person name="Fitch D.H."/>
            <person name="Piano F."/>
        </authorList>
    </citation>
    <scope>NUCLEOTIDE SEQUENCE [LARGE SCALE GENOMIC DNA]</scope>
    <source>
        <strain evidence="2">PF1309</strain>
    </source>
</reference>
<evidence type="ECO:0000256" key="1">
    <source>
        <dbReference type="SAM" id="SignalP"/>
    </source>
</evidence>
<protein>
    <submittedName>
        <fullName evidence="2">Uncharacterized protein</fullName>
    </submittedName>
</protein>
<proteinExistence type="predicted"/>
<comment type="caution">
    <text evidence="2">The sequence shown here is derived from an EMBL/GenBank/DDBJ whole genome shotgun (WGS) entry which is preliminary data.</text>
</comment>